<evidence type="ECO:0000313" key="7">
    <source>
        <dbReference type="EMBL" id="MCD7108248.1"/>
    </source>
</evidence>
<comment type="subcellular location">
    <subcellularLocation>
        <location evidence="1">Cell membrane</location>
        <topology evidence="1">Multi-pass membrane protein</topology>
    </subcellularLocation>
</comment>
<feature type="transmembrane region" description="Helical" evidence="6">
    <location>
        <begin position="29"/>
        <end position="51"/>
    </location>
</feature>
<evidence type="ECO:0000313" key="8">
    <source>
        <dbReference type="Proteomes" id="UP001139089"/>
    </source>
</evidence>
<reference evidence="7" key="1">
    <citation type="submission" date="2021-12" db="EMBL/GenBank/DDBJ databases">
        <authorList>
            <person name="Li Y."/>
        </authorList>
    </citation>
    <scope>NUCLEOTIDE SEQUENCE</scope>
    <source>
        <strain evidence="7">DKSPLA3</strain>
    </source>
</reference>
<name>A0A9X1NPY4_9HYPH</name>
<evidence type="ECO:0000256" key="1">
    <source>
        <dbReference type="ARBA" id="ARBA00004651"/>
    </source>
</evidence>
<feature type="transmembrane region" description="Helical" evidence="6">
    <location>
        <begin position="88"/>
        <end position="114"/>
    </location>
</feature>
<dbReference type="RefSeq" id="WP_231812198.1">
    <property type="nucleotide sequence ID" value="NZ_JAJOZR010000002.1"/>
</dbReference>
<dbReference type="AlphaFoldDB" id="A0A9X1NPY4"/>
<keyword evidence="5 6" id="KW-0472">Membrane</keyword>
<evidence type="ECO:0000256" key="5">
    <source>
        <dbReference type="ARBA" id="ARBA00023136"/>
    </source>
</evidence>
<evidence type="ECO:0000256" key="3">
    <source>
        <dbReference type="ARBA" id="ARBA00022692"/>
    </source>
</evidence>
<sequence>MIQGITWLLGFQLVGEALSYATGGQIPGPVIGLALLALFLLATRRLSAAAAMEQSTGKVADGLLANLGILFVPAGVGIIQHLDLVMSLGLPILAAILVSTVVTLVVTVWAFTLAKHLEQRWRRKP</sequence>
<organism evidence="7 8">
    <name type="scientific">Rhizobium quercicola</name>
    <dbReference type="NCBI Taxonomy" id="2901226"/>
    <lineage>
        <taxon>Bacteria</taxon>
        <taxon>Pseudomonadati</taxon>
        <taxon>Pseudomonadota</taxon>
        <taxon>Alphaproteobacteria</taxon>
        <taxon>Hyphomicrobiales</taxon>
        <taxon>Rhizobiaceae</taxon>
        <taxon>Rhizobium/Agrobacterium group</taxon>
        <taxon>Rhizobium</taxon>
    </lineage>
</organism>
<evidence type="ECO:0000256" key="2">
    <source>
        <dbReference type="ARBA" id="ARBA00022475"/>
    </source>
</evidence>
<protein>
    <submittedName>
        <fullName evidence="7">CidA/LrgA family protein</fullName>
    </submittedName>
</protein>
<keyword evidence="4 6" id="KW-1133">Transmembrane helix</keyword>
<dbReference type="PANTHER" id="PTHR33931:SF2">
    <property type="entry name" value="HOLIN-LIKE PROTEIN CIDA"/>
    <property type="match status" value="1"/>
</dbReference>
<evidence type="ECO:0000256" key="6">
    <source>
        <dbReference type="SAM" id="Phobius"/>
    </source>
</evidence>
<keyword evidence="2" id="KW-1003">Cell membrane</keyword>
<gene>
    <name evidence="7" type="ORF">LRX75_04230</name>
</gene>
<keyword evidence="8" id="KW-1185">Reference proteome</keyword>
<proteinExistence type="predicted"/>
<feature type="transmembrane region" description="Helical" evidence="6">
    <location>
        <begin position="63"/>
        <end position="82"/>
    </location>
</feature>
<keyword evidence="3 6" id="KW-0812">Transmembrane</keyword>
<evidence type="ECO:0000256" key="4">
    <source>
        <dbReference type="ARBA" id="ARBA00022989"/>
    </source>
</evidence>
<dbReference type="Pfam" id="PF03788">
    <property type="entry name" value="LrgA"/>
    <property type="match status" value="1"/>
</dbReference>
<dbReference type="Proteomes" id="UP001139089">
    <property type="component" value="Unassembled WGS sequence"/>
</dbReference>
<accession>A0A9X1NPY4</accession>
<comment type="caution">
    <text evidence="7">The sequence shown here is derived from an EMBL/GenBank/DDBJ whole genome shotgun (WGS) entry which is preliminary data.</text>
</comment>
<dbReference type="GO" id="GO:0005886">
    <property type="term" value="C:plasma membrane"/>
    <property type="evidence" value="ECO:0007669"/>
    <property type="project" value="UniProtKB-SubCell"/>
</dbReference>
<dbReference type="InterPro" id="IPR005538">
    <property type="entry name" value="LrgA/CidA"/>
</dbReference>
<dbReference type="PANTHER" id="PTHR33931">
    <property type="entry name" value="HOLIN-LIKE PROTEIN CIDA-RELATED"/>
    <property type="match status" value="1"/>
</dbReference>
<dbReference type="EMBL" id="JAJOZR010000002">
    <property type="protein sequence ID" value="MCD7108248.1"/>
    <property type="molecule type" value="Genomic_DNA"/>
</dbReference>